<keyword evidence="3" id="KW-1133">Transmembrane helix</keyword>
<dbReference type="PANTHER" id="PTHR33365:SF7">
    <property type="entry name" value="TAT PATHWAY SIGNAL SEQUENCE"/>
    <property type="match status" value="1"/>
</dbReference>
<dbReference type="GO" id="GO:0043386">
    <property type="term" value="P:mycotoxin biosynthetic process"/>
    <property type="evidence" value="ECO:0007669"/>
    <property type="project" value="InterPro"/>
</dbReference>
<evidence type="ECO:0000256" key="1">
    <source>
        <dbReference type="ARBA" id="ARBA00035112"/>
    </source>
</evidence>
<dbReference type="RefSeq" id="XP_018156673.1">
    <property type="nucleotide sequence ID" value="XM_018304650.1"/>
</dbReference>
<dbReference type="GeneID" id="28868757"/>
<comment type="caution">
    <text evidence="4">The sequence shown here is derived from an EMBL/GenBank/DDBJ whole genome shotgun (WGS) entry which is preliminary data.</text>
</comment>
<keyword evidence="5" id="KW-1185">Reference proteome</keyword>
<evidence type="ECO:0000256" key="2">
    <source>
        <dbReference type="SAM" id="MobiDB-lite"/>
    </source>
</evidence>
<proteinExistence type="inferred from homology"/>
<dbReference type="InterPro" id="IPR021765">
    <property type="entry name" value="UstYa-like"/>
</dbReference>
<feature type="region of interest" description="Disordered" evidence="2">
    <location>
        <begin position="314"/>
        <end position="336"/>
    </location>
</feature>
<dbReference type="PANTHER" id="PTHR33365">
    <property type="entry name" value="YALI0B05434P"/>
    <property type="match status" value="1"/>
</dbReference>
<evidence type="ECO:0000313" key="4">
    <source>
        <dbReference type="EMBL" id="OBR08155.1"/>
    </source>
</evidence>
<organism evidence="4 5">
    <name type="scientific">Colletotrichum higginsianum (strain IMI 349063)</name>
    <name type="common">Crucifer anthracnose fungus</name>
    <dbReference type="NCBI Taxonomy" id="759273"/>
    <lineage>
        <taxon>Eukaryota</taxon>
        <taxon>Fungi</taxon>
        <taxon>Dikarya</taxon>
        <taxon>Ascomycota</taxon>
        <taxon>Pezizomycotina</taxon>
        <taxon>Sordariomycetes</taxon>
        <taxon>Hypocreomycetidae</taxon>
        <taxon>Glomerellales</taxon>
        <taxon>Glomerellaceae</taxon>
        <taxon>Colletotrichum</taxon>
        <taxon>Colletotrichum destructivum species complex</taxon>
    </lineage>
</organism>
<gene>
    <name evidence="4" type="ORF">CH63R_09676</name>
</gene>
<name>A0A1B7Y8B0_COLHI</name>
<dbReference type="KEGG" id="chig:CH63R_09676"/>
<feature type="transmembrane region" description="Helical" evidence="3">
    <location>
        <begin position="73"/>
        <end position="92"/>
    </location>
</feature>
<accession>A0A1B7Y8B0</accession>
<dbReference type="Proteomes" id="UP000092177">
    <property type="component" value="Chromosome 6"/>
</dbReference>
<protein>
    <submittedName>
        <fullName evidence="4">Tat pathway signal sequence</fullName>
    </submittedName>
</protein>
<dbReference type="EMBL" id="LTAN01000006">
    <property type="protein sequence ID" value="OBR08155.1"/>
    <property type="molecule type" value="Genomic_DNA"/>
</dbReference>
<dbReference type="Pfam" id="PF11807">
    <property type="entry name" value="UstYa"/>
    <property type="match status" value="2"/>
</dbReference>
<keyword evidence="3" id="KW-0472">Membrane</keyword>
<keyword evidence="3" id="KW-0812">Transmembrane</keyword>
<dbReference type="VEuPathDB" id="FungiDB:CH63R_09676"/>
<sequence length="336" mass="37774">MAVAFFQTLGQRAWLTKPRAGGDYSSILGGITAAGHRISEDHNSDDGLLEKGRHTAHREAASPHQPLWRNGRFLAFHVILFAIYLFVLSLVANASPPRYPGLPFSPARSVVEYAEKGFDLEDRIQDGSLYTGKPSAQLDKAWHDLLNGTGTFSVSSLRVRSFARSLTCAVPDENILLEPEYIQHYGRQDTAVEVPEGGRYIGTLNVYHELHCLKRIHHFMYSDHYFPGLSTHQKELNRLHNEHCIDFLRQSAMCHADIGLITYSWHADQRMPIANATSHQCVRWDRLAAWTHERAVDMMKPDWLMHPTMGPAYPDGQGDSLGAAESPHLGHEHSGH</sequence>
<evidence type="ECO:0000256" key="3">
    <source>
        <dbReference type="SAM" id="Phobius"/>
    </source>
</evidence>
<dbReference type="AlphaFoldDB" id="A0A1B7Y8B0"/>
<comment type="similarity">
    <text evidence="1">Belongs to the ustYa family.</text>
</comment>
<evidence type="ECO:0000313" key="5">
    <source>
        <dbReference type="Proteomes" id="UP000092177"/>
    </source>
</evidence>
<reference evidence="5" key="1">
    <citation type="journal article" date="2017" name="BMC Genomics">
        <title>Gapless genome assembly of Colletotrichum higginsianum reveals chromosome structure and association of transposable elements with secondary metabolite gene clusters.</title>
        <authorList>
            <person name="Dallery J.-F."/>
            <person name="Lapalu N."/>
            <person name="Zampounis A."/>
            <person name="Pigne S."/>
            <person name="Luyten I."/>
            <person name="Amselem J."/>
            <person name="Wittenberg A.H.J."/>
            <person name="Zhou S."/>
            <person name="de Queiroz M.V."/>
            <person name="Robin G.P."/>
            <person name="Auger A."/>
            <person name="Hainaut M."/>
            <person name="Henrissat B."/>
            <person name="Kim K.-T."/>
            <person name="Lee Y.-H."/>
            <person name="Lespinet O."/>
            <person name="Schwartz D.C."/>
            <person name="Thon M.R."/>
            <person name="O'Connell R.J."/>
        </authorList>
    </citation>
    <scope>NUCLEOTIDE SEQUENCE [LARGE SCALE GENOMIC DNA]</scope>
    <source>
        <strain evidence="5">IMI 349063</strain>
    </source>
</reference>